<name>A0A5B7ZV33_9GAMM</name>
<dbReference type="CDD" id="cd00118">
    <property type="entry name" value="LysM"/>
    <property type="match status" value="1"/>
</dbReference>
<dbReference type="Pfam" id="PF25800">
    <property type="entry name" value="FimV_N"/>
    <property type="match status" value="1"/>
</dbReference>
<proteinExistence type="predicted"/>
<dbReference type="Gene3D" id="1.20.58.2200">
    <property type="match status" value="1"/>
</dbReference>
<feature type="compositionally biased region" description="Low complexity" evidence="1">
    <location>
        <begin position="592"/>
        <end position="612"/>
    </location>
</feature>
<dbReference type="NCBIfam" id="TIGR03505">
    <property type="entry name" value="FimV_core"/>
    <property type="match status" value="1"/>
</dbReference>
<dbReference type="InterPro" id="IPR020012">
    <property type="entry name" value="LysM_FimV"/>
</dbReference>
<evidence type="ECO:0000256" key="1">
    <source>
        <dbReference type="SAM" id="MobiDB-lite"/>
    </source>
</evidence>
<dbReference type="InterPro" id="IPR057840">
    <property type="entry name" value="FimV_N"/>
</dbReference>
<feature type="signal peptide" evidence="3">
    <location>
        <begin position="1"/>
        <end position="16"/>
    </location>
</feature>
<feature type="compositionally biased region" description="Low complexity" evidence="1">
    <location>
        <begin position="473"/>
        <end position="487"/>
    </location>
</feature>
<reference evidence="5 6" key="1">
    <citation type="submission" date="2019-06" db="EMBL/GenBank/DDBJ databases">
        <title>Thermomonas aquatica sp. nov., isolated from an industrial wastewater treatment plant.</title>
        <authorList>
            <person name="Jeon J.H."/>
            <person name="Park D.-S."/>
        </authorList>
    </citation>
    <scope>NUCLEOTIDE SEQUENCE [LARGE SCALE GENOMIC DNA]</scope>
    <source>
        <strain evidence="5 6">SY21</strain>
    </source>
</reference>
<dbReference type="OrthoDB" id="5298707at2"/>
<feature type="domain" description="FimV N-terminal" evidence="4">
    <location>
        <begin position="17"/>
        <end position="125"/>
    </location>
</feature>
<dbReference type="AlphaFoldDB" id="A0A5B7ZV33"/>
<feature type="region of interest" description="Disordered" evidence="1">
    <location>
        <begin position="577"/>
        <end position="625"/>
    </location>
</feature>
<dbReference type="KEGG" id="thes:FHQ07_14020"/>
<dbReference type="InterPro" id="IPR020011">
    <property type="entry name" value="FimV_C"/>
</dbReference>
<dbReference type="NCBIfam" id="TIGR03504">
    <property type="entry name" value="FimV_Cterm"/>
    <property type="match status" value="1"/>
</dbReference>
<keyword evidence="2" id="KW-0812">Transmembrane</keyword>
<feature type="transmembrane region" description="Helical" evidence="2">
    <location>
        <begin position="498"/>
        <end position="516"/>
    </location>
</feature>
<keyword evidence="3" id="KW-0732">Signal</keyword>
<feature type="compositionally biased region" description="Low complexity" evidence="1">
    <location>
        <begin position="347"/>
        <end position="372"/>
    </location>
</feature>
<feature type="region of interest" description="Disordered" evidence="1">
    <location>
        <begin position="473"/>
        <end position="493"/>
    </location>
</feature>
<feature type="region of interest" description="Disordered" evidence="1">
    <location>
        <begin position="309"/>
        <end position="412"/>
    </location>
</feature>
<feature type="compositionally biased region" description="Low complexity" evidence="1">
    <location>
        <begin position="313"/>
        <end position="335"/>
    </location>
</feature>
<dbReference type="RefSeq" id="WP_139717706.1">
    <property type="nucleotide sequence ID" value="NZ_CP040871.1"/>
</dbReference>
<evidence type="ECO:0000256" key="2">
    <source>
        <dbReference type="SAM" id="Phobius"/>
    </source>
</evidence>
<dbReference type="InterPro" id="IPR018392">
    <property type="entry name" value="LysM"/>
</dbReference>
<keyword evidence="2" id="KW-1133">Transmembrane helix</keyword>
<accession>A0A5B7ZV33</accession>
<evidence type="ECO:0000313" key="5">
    <source>
        <dbReference type="EMBL" id="QDA58343.1"/>
    </source>
</evidence>
<gene>
    <name evidence="5" type="ORF">FHQ07_14020</name>
</gene>
<evidence type="ECO:0000259" key="4">
    <source>
        <dbReference type="Pfam" id="PF25800"/>
    </source>
</evidence>
<keyword evidence="6" id="KW-1185">Reference proteome</keyword>
<dbReference type="Proteomes" id="UP000308149">
    <property type="component" value="Chromosome"/>
</dbReference>
<organism evidence="5 6">
    <name type="scientific">Thermomonas aquatica</name>
    <dbReference type="NCBI Taxonomy" id="2202149"/>
    <lineage>
        <taxon>Bacteria</taxon>
        <taxon>Pseudomonadati</taxon>
        <taxon>Pseudomonadota</taxon>
        <taxon>Gammaproteobacteria</taxon>
        <taxon>Lysobacterales</taxon>
        <taxon>Lysobacteraceae</taxon>
        <taxon>Thermomonas</taxon>
    </lineage>
</organism>
<dbReference type="InterPro" id="IPR038440">
    <property type="entry name" value="FimV_C_sf"/>
</dbReference>
<protein>
    <submittedName>
        <fullName evidence="5">Ferrous iron transporter B</fullName>
    </submittedName>
</protein>
<evidence type="ECO:0000256" key="3">
    <source>
        <dbReference type="SAM" id="SignalP"/>
    </source>
</evidence>
<feature type="chain" id="PRO_5022873423" evidence="3">
    <location>
        <begin position="17"/>
        <end position="669"/>
    </location>
</feature>
<dbReference type="EMBL" id="CP040871">
    <property type="protein sequence ID" value="QDA58343.1"/>
    <property type="molecule type" value="Genomic_DNA"/>
</dbReference>
<sequence>MAVATALLLAAGNAAALGLGQIEVKSRLNQPLLAEIPIISTTPGELEALQARLASPETFRRVGLAAPSGAAANLQFSLGSDARGRPVIRVTTVAPVNQAVLNFLIEVDWGQGRLVREYSALVDAPRTASAPVQPAISAPVVAAPNVVQRPLQQAPAAVAPPAPAPAPAPVAAAAPPAAAAEPAPPPVAVAPLPPPAQAAAEPVAMPAPAIAVPPPAPAAAASASAQYGPVRQGETLSKIAHGLGLAGGYSLDQTMLALLRANPDAFLGNDINLLKRGAVLRVPGGGEIGGVSADEAALVVREQMQQWRQARRPVAQPDATVVADAAASAERAPAAGTPTRSAKASEKPAAPATTDKTAVAKPAAPKTPAAAPRRQQARLEIVPPAAPGKATGTRSGTNAGGEGSMLQQQLRQKDEDIAAKAAEIGDLKERVAELEKLKQQQEQLLSMKDSELAAAQQRLADARKAAAAVQAPPASAAAQTAQTAQPAEKPHPSNPMPWLWGGLALVGMAVLAWLFVRRGPKPAAKAPARRGFDSEALAASMVVPTLDEAAQGESADIADEAPAATTVVDLDEVPATQAPRSEAPNWHSGWVKTAAPAPAPPAETAKPRFVPQEPDPPPPQASAEQRMKLARAFLDIGDDHSAKELLRELLDGPDPAMRTEAARMLRELG</sequence>
<evidence type="ECO:0000313" key="6">
    <source>
        <dbReference type="Proteomes" id="UP000308149"/>
    </source>
</evidence>
<keyword evidence="2" id="KW-0472">Membrane</keyword>